<feature type="region of interest" description="Disordered" evidence="1">
    <location>
        <begin position="377"/>
        <end position="445"/>
    </location>
</feature>
<evidence type="ECO:0000256" key="1">
    <source>
        <dbReference type="SAM" id="MobiDB-lite"/>
    </source>
</evidence>
<feature type="compositionally biased region" description="Basic and acidic residues" evidence="1">
    <location>
        <begin position="425"/>
        <end position="434"/>
    </location>
</feature>
<dbReference type="SMART" id="SM00382">
    <property type="entry name" value="AAA"/>
    <property type="match status" value="1"/>
</dbReference>
<accession>A0ABD8A9P3</accession>
<dbReference type="PANTHER" id="PTHR30121:SF6">
    <property type="entry name" value="SLR6007 PROTEIN"/>
    <property type="match status" value="1"/>
</dbReference>
<dbReference type="InterPro" id="IPR051162">
    <property type="entry name" value="T4SS_component"/>
</dbReference>
<evidence type="ECO:0000313" key="4">
    <source>
        <dbReference type="Proteomes" id="UP001626603"/>
    </source>
</evidence>
<dbReference type="GO" id="GO:0005524">
    <property type="term" value="F:ATP binding"/>
    <property type="evidence" value="ECO:0007669"/>
    <property type="project" value="UniProtKB-KW"/>
</dbReference>
<reference evidence="3 4" key="1">
    <citation type="submission" date="2023-10" db="EMBL/GenBank/DDBJ databases">
        <title>The complete genome sequence of Methanoculleus palmolei DSM 4273.</title>
        <authorList>
            <person name="Lai S.-J."/>
            <person name="You Y.-T."/>
            <person name="Chen S.-C."/>
        </authorList>
    </citation>
    <scope>NUCLEOTIDE SEQUENCE [LARGE SCALE GENOMIC DNA]</scope>
    <source>
        <strain evidence="3 4">DSM 4273</strain>
    </source>
</reference>
<feature type="domain" description="AAA+ ATPase" evidence="2">
    <location>
        <begin position="467"/>
        <end position="756"/>
    </location>
</feature>
<dbReference type="SUPFAM" id="SSF52540">
    <property type="entry name" value="P-loop containing nucleoside triphosphate hydrolases"/>
    <property type="match status" value="1"/>
</dbReference>
<sequence length="799" mass="88459">MSTDLVEALKAMGYADTETPALVRSFPPAVTESLRDFRVQEVRDIVETLLYIYIAQNSASSRGEGEGVVEQSCYAYTSGPLFALAQVDLIRSVSWQGTTVIRATPAGEAIARPLVEARIRALDIPALAHEINEVVPVLLAGTVKGSYVNKTFPSALPRTEETFVGFLLNNTPGLFSECERFAARLKAAGCAVLAYAYDLDGRGADGVVYTFPPEFAYILKEMLETIDPGVREHYDMLIESFYSTFTVLRYLACGEDYDRIRALPAHRRELSRVLSLLTDAIYILEGVREDDGVNLARFIVKDRNLYDVHLRDLGRTLMTDVAAKIVIERPAPEPVVESPFPKEAVPPVPKEDTIAAPVPPAKEAVDEWDDALFADEGEEKEEEDEPVAPASSDADEPPSVSPSGFSSSVLPEHRQSHLRGSNAVPEERRSDEPSHVPTVVPRPGGLDVFLGHAQDGRRVNWSPGRLNNGHMIILGGSGAGKTETIRCIAAELAAQAMPVVLIDFHGDMAASTGNVRSYKIREGGQYYFNPLELDPEIDEITPLRATSDFVDAISINFPTLGIQQRRKIKNIIKDCYRSSGITGKTETWKRVLDFDNIESEIMSCEDEAIPAYLEDIFDYKLFSGEEKISIPTILSGGITHINLNALPENLRYLFADLFLRRIYYTLQATGEIPRGTENDREKFRLFVIVDEAKLLVSQKSGSKTSIKAVLNKYATEMRKFGVSLILASQLIAHFNEEILANIAVKFCMRAENKKQAQENAKFFEVSEKDLLNFQPGEGILIIGSEKMNIRIVPSSGRNP</sequence>
<protein>
    <submittedName>
        <fullName evidence="3">ATP-binding protein</fullName>
    </submittedName>
</protein>
<dbReference type="PANTHER" id="PTHR30121">
    <property type="entry name" value="UNCHARACTERIZED PROTEIN YJGR-RELATED"/>
    <property type="match status" value="1"/>
</dbReference>
<gene>
    <name evidence="3" type="ORF">R6Y95_02585</name>
</gene>
<name>A0ABD8A9P3_9EURY</name>
<feature type="compositionally biased region" description="Acidic residues" evidence="1">
    <location>
        <begin position="377"/>
        <end position="386"/>
    </location>
</feature>
<feature type="region of interest" description="Disordered" evidence="1">
    <location>
        <begin position="335"/>
        <end position="362"/>
    </location>
</feature>
<organism evidence="3 4">
    <name type="scientific">Methanoculleus palmolei</name>
    <dbReference type="NCBI Taxonomy" id="72612"/>
    <lineage>
        <taxon>Archaea</taxon>
        <taxon>Methanobacteriati</taxon>
        <taxon>Methanobacteriota</taxon>
        <taxon>Stenosarchaea group</taxon>
        <taxon>Methanomicrobia</taxon>
        <taxon>Methanomicrobiales</taxon>
        <taxon>Methanomicrobiaceae</taxon>
        <taxon>Methanoculleus</taxon>
    </lineage>
</organism>
<dbReference type="Pfam" id="PF01935">
    <property type="entry name" value="DUF87"/>
    <property type="match status" value="1"/>
</dbReference>
<evidence type="ECO:0000313" key="3">
    <source>
        <dbReference type="EMBL" id="WOX56232.1"/>
    </source>
</evidence>
<dbReference type="EMBL" id="CP137641">
    <property type="protein sequence ID" value="WOX56232.1"/>
    <property type="molecule type" value="Genomic_DNA"/>
</dbReference>
<dbReference type="InterPro" id="IPR027417">
    <property type="entry name" value="P-loop_NTPase"/>
</dbReference>
<dbReference type="Gene3D" id="3.40.50.300">
    <property type="entry name" value="P-loop containing nucleotide triphosphate hydrolases"/>
    <property type="match status" value="2"/>
</dbReference>
<feature type="compositionally biased region" description="Low complexity" evidence="1">
    <location>
        <begin position="397"/>
        <end position="410"/>
    </location>
</feature>
<keyword evidence="3" id="KW-0547">Nucleotide-binding</keyword>
<dbReference type="InterPro" id="IPR003593">
    <property type="entry name" value="AAA+_ATPase"/>
</dbReference>
<proteinExistence type="predicted"/>
<dbReference type="InterPro" id="IPR002789">
    <property type="entry name" value="HerA_central"/>
</dbReference>
<dbReference type="Proteomes" id="UP001626603">
    <property type="component" value="Chromosome"/>
</dbReference>
<keyword evidence="4" id="KW-1185">Reference proteome</keyword>
<dbReference type="AlphaFoldDB" id="A0ABD8A9P3"/>
<keyword evidence="3" id="KW-0067">ATP-binding</keyword>
<evidence type="ECO:0000259" key="2">
    <source>
        <dbReference type="SMART" id="SM00382"/>
    </source>
</evidence>